<gene>
    <name evidence="2" type="ORF">FB567DRAFT_426404</name>
</gene>
<dbReference type="OrthoDB" id="10066232at2759"/>
<protein>
    <submittedName>
        <fullName evidence="2">Uncharacterized protein</fullName>
    </submittedName>
</protein>
<dbReference type="AlphaFoldDB" id="A0A8K0R797"/>
<keyword evidence="3" id="KW-1185">Reference proteome</keyword>
<feature type="compositionally biased region" description="Polar residues" evidence="1">
    <location>
        <begin position="363"/>
        <end position="412"/>
    </location>
</feature>
<dbReference type="EMBL" id="JAGMVJ010000007">
    <property type="protein sequence ID" value="KAH7089234.1"/>
    <property type="molecule type" value="Genomic_DNA"/>
</dbReference>
<name>A0A8K0R797_9PLEO</name>
<evidence type="ECO:0000313" key="3">
    <source>
        <dbReference type="Proteomes" id="UP000813461"/>
    </source>
</evidence>
<feature type="region of interest" description="Disordered" evidence="1">
    <location>
        <begin position="240"/>
        <end position="412"/>
    </location>
</feature>
<feature type="compositionally biased region" description="Polar residues" evidence="1">
    <location>
        <begin position="342"/>
        <end position="356"/>
    </location>
</feature>
<feature type="compositionally biased region" description="Polar residues" evidence="1">
    <location>
        <begin position="269"/>
        <end position="283"/>
    </location>
</feature>
<dbReference type="Proteomes" id="UP000813461">
    <property type="component" value="Unassembled WGS sequence"/>
</dbReference>
<reference evidence="2" key="1">
    <citation type="journal article" date="2021" name="Nat. Commun.">
        <title>Genetic determinants of endophytism in the Arabidopsis root mycobiome.</title>
        <authorList>
            <person name="Mesny F."/>
            <person name="Miyauchi S."/>
            <person name="Thiergart T."/>
            <person name="Pickel B."/>
            <person name="Atanasova L."/>
            <person name="Karlsson M."/>
            <person name="Huettel B."/>
            <person name="Barry K.W."/>
            <person name="Haridas S."/>
            <person name="Chen C."/>
            <person name="Bauer D."/>
            <person name="Andreopoulos W."/>
            <person name="Pangilinan J."/>
            <person name="LaButti K."/>
            <person name="Riley R."/>
            <person name="Lipzen A."/>
            <person name="Clum A."/>
            <person name="Drula E."/>
            <person name="Henrissat B."/>
            <person name="Kohler A."/>
            <person name="Grigoriev I.V."/>
            <person name="Martin F.M."/>
            <person name="Hacquard S."/>
        </authorList>
    </citation>
    <scope>NUCLEOTIDE SEQUENCE</scope>
    <source>
        <strain evidence="2">MPI-SDFR-AT-0120</strain>
    </source>
</reference>
<feature type="non-terminal residue" evidence="2">
    <location>
        <position position="479"/>
    </location>
</feature>
<proteinExistence type="predicted"/>
<sequence length="479" mass="52753">MGYYSVEDYLTQRRHQEKIRIPPRANFLAAVNHIRNMFEGKKFAYGVLGGFEMLCLGYRREMPDLQLAYDDRDFHRIKPKLESDPRVRLPEGINSLFPAKILVRTGPQYKDEGCTQAADVEVDLLPPGSNGTPPSGSLAKNLVLVSFKTDGKLRSYKGLNMLHLVKSLVHYCRVRDLAWDPRKDLLFLCQHYGEEVQSIRDHLDPRAVQQNFLGTPFFSRLGSADQHRCYQILLGTKPPPAMALTPPASNHKHSASHAESGTRPRVISHKSSPSLNVQPSTGLLSPPLGGKRKAPTQELSELPAPVNSKSHVVSELPAPARDSRSRYRPISAPVTREGSPSELPSTTSNVRPTQPLSHPGMPSYTQSAMQQTPATGMANSHFQIPGSHSNISPPGVTQSQTAAHTSQSNRFSAYTYPSHMQVSPIEMSATPAPSNPGQHYLKSQLGLAGDFPPAQQNVRNMPITPRPLPPQARSPQHAP</sequence>
<feature type="region of interest" description="Disordered" evidence="1">
    <location>
        <begin position="426"/>
        <end position="479"/>
    </location>
</feature>
<comment type="caution">
    <text evidence="2">The sequence shown here is derived from an EMBL/GenBank/DDBJ whole genome shotgun (WGS) entry which is preliminary data.</text>
</comment>
<evidence type="ECO:0000313" key="2">
    <source>
        <dbReference type="EMBL" id="KAH7089234.1"/>
    </source>
</evidence>
<feature type="compositionally biased region" description="Pro residues" evidence="1">
    <location>
        <begin position="464"/>
        <end position="479"/>
    </location>
</feature>
<evidence type="ECO:0000256" key="1">
    <source>
        <dbReference type="SAM" id="MobiDB-lite"/>
    </source>
</evidence>
<organism evidence="2 3">
    <name type="scientific">Paraphoma chrysanthemicola</name>
    <dbReference type="NCBI Taxonomy" id="798071"/>
    <lineage>
        <taxon>Eukaryota</taxon>
        <taxon>Fungi</taxon>
        <taxon>Dikarya</taxon>
        <taxon>Ascomycota</taxon>
        <taxon>Pezizomycotina</taxon>
        <taxon>Dothideomycetes</taxon>
        <taxon>Pleosporomycetidae</taxon>
        <taxon>Pleosporales</taxon>
        <taxon>Pleosporineae</taxon>
        <taxon>Phaeosphaeriaceae</taxon>
        <taxon>Paraphoma</taxon>
    </lineage>
</organism>
<accession>A0A8K0R797</accession>